<evidence type="ECO:0000256" key="4">
    <source>
        <dbReference type="ARBA" id="ARBA00022499"/>
    </source>
</evidence>
<organism evidence="17">
    <name type="scientific">Notodromas monacha</name>
    <dbReference type="NCBI Taxonomy" id="399045"/>
    <lineage>
        <taxon>Eukaryota</taxon>
        <taxon>Metazoa</taxon>
        <taxon>Ecdysozoa</taxon>
        <taxon>Arthropoda</taxon>
        <taxon>Crustacea</taxon>
        <taxon>Oligostraca</taxon>
        <taxon>Ostracoda</taxon>
        <taxon>Podocopa</taxon>
        <taxon>Podocopida</taxon>
        <taxon>Cypridocopina</taxon>
        <taxon>Cypridoidea</taxon>
        <taxon>Cyprididae</taxon>
        <taxon>Notodromas</taxon>
    </lineage>
</organism>
<dbReference type="Proteomes" id="UP000678499">
    <property type="component" value="Unassembled WGS sequence"/>
</dbReference>
<dbReference type="EMBL" id="OA884019">
    <property type="protein sequence ID" value="CAD7280173.1"/>
    <property type="molecule type" value="Genomic_DNA"/>
</dbReference>
<evidence type="ECO:0000256" key="11">
    <source>
        <dbReference type="ARBA" id="ARBA00037759"/>
    </source>
</evidence>
<dbReference type="GO" id="GO:0016281">
    <property type="term" value="C:eukaryotic translation initiation factor 4F complex"/>
    <property type="evidence" value="ECO:0007669"/>
    <property type="project" value="TreeGrafter"/>
</dbReference>
<evidence type="ECO:0000313" key="17">
    <source>
        <dbReference type="EMBL" id="CAD7280173.1"/>
    </source>
</evidence>
<dbReference type="PANTHER" id="PTHR23253">
    <property type="entry name" value="EUKARYOTIC TRANSLATION INITIATION FACTOR 4 GAMMA"/>
    <property type="match status" value="1"/>
</dbReference>
<protein>
    <recommendedName>
        <fullName evidence="12">Eukaryotic translation initiation factor 4 gamma 2</fullName>
    </recommendedName>
</protein>
<evidence type="ECO:0000256" key="14">
    <source>
        <dbReference type="SAM" id="MobiDB-lite"/>
    </source>
</evidence>
<keyword evidence="3" id="KW-0678">Repressor</keyword>
<evidence type="ECO:0000256" key="5">
    <source>
        <dbReference type="ARBA" id="ARBA00022540"/>
    </source>
</evidence>
<keyword evidence="9" id="KW-0648">Protein biosynthesis</keyword>
<comment type="function">
    <text evidence="11">Appears to play a role in the switch from cap-dependent to IRES-mediated translation during mitosis, apoptosis and viral infection. Cleaved by some caspases and viral proteases.</text>
</comment>
<evidence type="ECO:0000256" key="1">
    <source>
        <dbReference type="ARBA" id="ARBA00005775"/>
    </source>
</evidence>
<dbReference type="GO" id="GO:0003729">
    <property type="term" value="F:mRNA binding"/>
    <property type="evidence" value="ECO:0007669"/>
    <property type="project" value="TreeGrafter"/>
</dbReference>
<proteinExistence type="inferred from homology"/>
<evidence type="ECO:0000256" key="7">
    <source>
        <dbReference type="ARBA" id="ARBA00022843"/>
    </source>
</evidence>
<evidence type="ECO:0000259" key="16">
    <source>
        <dbReference type="PROSITE" id="PS51366"/>
    </source>
</evidence>
<dbReference type="OrthoDB" id="514777at2759"/>
<dbReference type="GO" id="GO:0003743">
    <property type="term" value="F:translation initiation factor activity"/>
    <property type="evidence" value="ECO:0007669"/>
    <property type="project" value="UniProtKB-KW"/>
</dbReference>
<dbReference type="InterPro" id="IPR003891">
    <property type="entry name" value="Initiation_fac_eIF4g_MI"/>
</dbReference>
<dbReference type="SUPFAM" id="SSF48371">
    <property type="entry name" value="ARM repeat"/>
    <property type="match status" value="3"/>
</dbReference>
<evidence type="ECO:0000313" key="18">
    <source>
        <dbReference type="Proteomes" id="UP000678499"/>
    </source>
</evidence>
<keyword evidence="8" id="KW-0810">Translation regulation</keyword>
<dbReference type="AlphaFoldDB" id="A0A7R9BTC3"/>
<dbReference type="PANTHER" id="PTHR23253:SF9">
    <property type="entry name" value="EUKARYOTIC TRANSLATION INITIATION FACTOR 4 GAMMA 2"/>
    <property type="match status" value="1"/>
</dbReference>
<gene>
    <name evidence="17" type="ORF">NMOB1V02_LOCUS7836</name>
</gene>
<name>A0A7R9BTC3_9CRUS</name>
<keyword evidence="18" id="KW-1185">Reference proteome</keyword>
<dbReference type="InterPro" id="IPR003890">
    <property type="entry name" value="MIF4G-like_typ-3"/>
</dbReference>
<sequence>MNFRDDSRSPSTTAVGKRWVPPSSLRRDALSPDEQDDLVFRKVRGHLNKLTPEKFEKLSEDILSIGLNSPKTLSGVIFLIFEKALDEPKYSSMYARLCKLLSERAPNFEGPKSSCNTFEKLLLMQCEEEFRNREKATEKCSYRKHGPLTPDEEEQRQIAKRKMLGNIKFIGELGKLEMVKERILHMCIETLLRKKRPSPINEASRGKRSAEGLESSTEVVSGKDLECLCQIMRTCGRLLDTPAAKGYFDQYFERMDQLSNNTQLPSRIRFLLQDVFELRRNKWVPRKVAFERGPQTIQEIRQEALRNNGVLMTNDRRNLGPVSRGVLGPVSGTIFGNMSGLMVRGQLKSGLDDVFGSLPIGTLELGTGPGVINTDFNFNNGFHTGRSKSGMFGRDGGGFMSNRDGGNFGNFQKGRGNSGPQSFGQNSSMNGNYGGASGKQQVPPRFQRKMQHHGGGLGGDGSADRSSPDEEYSLRPPAESIMLKPKTPSFMPKYGTSSNRAGATASPPPEVGGAKPPNQIPTVVTMKPTPIEIKAAPKPGKKDKGLSKAAILAKVGSLLDELSDIDVAFNAYKEVAIPEKFGGEVVTEILKRSMKSVETEAAKKFLMRLLEEKTVSANHLQEGLKSVTLDWDAKSHDVAKLGTVIAELVAKDALPLPLVFDALEGGSAWPLVIDVMTNLKGAKSEDWLRETCETSKFPLINLLPVGSKSKEQLASVLDGAELSFLMPLLRVQRQLTAALEADSSPTSFYRYIKDCLDESLFAELTFVFALVSVVVRHIIAVAAVEGDEVSVKAKEKDVLDKFAPVIKAFLGEKTRLQVAAVYALQSVSNAHGFPKGMLLKWFMMFYDLEIVEEESFMHWKEDISDEHPGKGQALFQVNQWLTWLQEADSDDGEEENDESSVN</sequence>
<accession>A0A7R9BTC3</accession>
<dbReference type="InterPro" id="IPR016024">
    <property type="entry name" value="ARM-type_fold"/>
</dbReference>
<dbReference type="GO" id="GO:0006417">
    <property type="term" value="P:regulation of translation"/>
    <property type="evidence" value="ECO:0007669"/>
    <property type="project" value="UniProtKB-KW"/>
</dbReference>
<dbReference type="Gene3D" id="1.25.40.180">
    <property type="match status" value="3"/>
</dbReference>
<feature type="domain" description="MI" evidence="16">
    <location>
        <begin position="545"/>
        <end position="664"/>
    </location>
</feature>
<reference evidence="17" key="1">
    <citation type="submission" date="2020-11" db="EMBL/GenBank/DDBJ databases">
        <authorList>
            <person name="Tran Van P."/>
        </authorList>
    </citation>
    <scope>NUCLEOTIDE SEQUENCE</scope>
</reference>
<evidence type="ECO:0000259" key="15">
    <source>
        <dbReference type="PROSITE" id="PS51363"/>
    </source>
</evidence>
<dbReference type="SMART" id="SM00543">
    <property type="entry name" value="MIF4G"/>
    <property type="match status" value="1"/>
</dbReference>
<comment type="similarity">
    <text evidence="1">Belongs to the eukaryotic initiation factor 4G family.</text>
</comment>
<dbReference type="Pfam" id="PF02020">
    <property type="entry name" value="W2"/>
    <property type="match status" value="1"/>
</dbReference>
<dbReference type="InterPro" id="IPR003307">
    <property type="entry name" value="W2_domain"/>
</dbReference>
<keyword evidence="10" id="KW-0007">Acetylation</keyword>
<dbReference type="Pfam" id="PF02854">
    <property type="entry name" value="MIF4G"/>
    <property type="match status" value="1"/>
</dbReference>
<dbReference type="PROSITE" id="PS51366">
    <property type="entry name" value="MI"/>
    <property type="match status" value="1"/>
</dbReference>
<feature type="region of interest" description="Disordered" evidence="14">
    <location>
        <begin position="1"/>
        <end position="27"/>
    </location>
</feature>
<feature type="compositionally biased region" description="Polar residues" evidence="14">
    <location>
        <begin position="418"/>
        <end position="431"/>
    </location>
</feature>
<comment type="subunit">
    <text evidence="13">Interacts with the serine/threonine protein kinases MKNK1 and MKNK2. Binds EIF4A and EIF3. Interacts with MIF4GD. Interacts with DAZAP2.</text>
</comment>
<dbReference type="CDD" id="cd11559">
    <property type="entry name" value="W2_eIF4G1_like"/>
    <property type="match status" value="1"/>
</dbReference>
<keyword evidence="4" id="KW-1017">Isopeptide bond</keyword>
<evidence type="ECO:0000256" key="6">
    <source>
        <dbReference type="ARBA" id="ARBA00022553"/>
    </source>
</evidence>
<dbReference type="Pfam" id="PF02847">
    <property type="entry name" value="MA3"/>
    <property type="match status" value="1"/>
</dbReference>
<evidence type="ECO:0000256" key="10">
    <source>
        <dbReference type="ARBA" id="ARBA00022990"/>
    </source>
</evidence>
<dbReference type="SMART" id="SM00515">
    <property type="entry name" value="eIF5C"/>
    <property type="match status" value="1"/>
</dbReference>
<dbReference type="PROSITE" id="PS51363">
    <property type="entry name" value="W2"/>
    <property type="match status" value="1"/>
</dbReference>
<evidence type="ECO:0000256" key="13">
    <source>
        <dbReference type="ARBA" id="ARBA00046720"/>
    </source>
</evidence>
<evidence type="ECO:0000256" key="9">
    <source>
        <dbReference type="ARBA" id="ARBA00022917"/>
    </source>
</evidence>
<dbReference type="EMBL" id="CAJPEX010001982">
    <property type="protein sequence ID" value="CAG0920325.1"/>
    <property type="molecule type" value="Genomic_DNA"/>
</dbReference>
<evidence type="ECO:0000256" key="8">
    <source>
        <dbReference type="ARBA" id="ARBA00022845"/>
    </source>
</evidence>
<keyword evidence="2" id="KW-0488">Methylation</keyword>
<evidence type="ECO:0000256" key="2">
    <source>
        <dbReference type="ARBA" id="ARBA00022481"/>
    </source>
</evidence>
<keyword evidence="7" id="KW-0832">Ubl conjugation</keyword>
<evidence type="ECO:0000256" key="3">
    <source>
        <dbReference type="ARBA" id="ARBA00022491"/>
    </source>
</evidence>
<keyword evidence="6" id="KW-0597">Phosphoprotein</keyword>
<feature type="domain" description="W2" evidence="15">
    <location>
        <begin position="721"/>
        <end position="894"/>
    </location>
</feature>
<keyword evidence="5" id="KW-0396">Initiation factor</keyword>
<evidence type="ECO:0000256" key="12">
    <source>
        <dbReference type="ARBA" id="ARBA00040449"/>
    </source>
</evidence>
<feature type="region of interest" description="Disordered" evidence="14">
    <location>
        <begin position="396"/>
        <end position="523"/>
    </location>
</feature>